<keyword evidence="1" id="KW-0812">Transmembrane</keyword>
<sequence length="146" mass="16722">MNNKPKNITLSELPKHNVYQVPEDYFDRLPTRIMERTAAAPQQAWLPARMWQGMRVAMAPLILLAMFVGVYYFTLESQPDQQAINMAVVTDTEIVDYLTANASLESADFAELNTIQNQELTADFLNVSPVAAEEELEYYHLRDTDY</sequence>
<dbReference type="RefSeq" id="WP_199108095.1">
    <property type="nucleotide sequence ID" value="NZ_JAHWXQ010000001.1"/>
</dbReference>
<evidence type="ECO:0000313" key="2">
    <source>
        <dbReference type="EMBL" id="MBW3363474.1"/>
    </source>
</evidence>
<protein>
    <submittedName>
        <fullName evidence="2">Uncharacterized protein</fullName>
    </submittedName>
</protein>
<dbReference type="Proteomes" id="UP000774935">
    <property type="component" value="Unassembled WGS sequence"/>
</dbReference>
<accession>A0ABS6X763</accession>
<feature type="transmembrane region" description="Helical" evidence="1">
    <location>
        <begin position="56"/>
        <end position="75"/>
    </location>
</feature>
<proteinExistence type="predicted"/>
<organism evidence="2 3">
    <name type="scientific">Pontibacter populi</name>
    <dbReference type="NCBI Taxonomy" id="890055"/>
    <lineage>
        <taxon>Bacteria</taxon>
        <taxon>Pseudomonadati</taxon>
        <taxon>Bacteroidota</taxon>
        <taxon>Cytophagia</taxon>
        <taxon>Cytophagales</taxon>
        <taxon>Hymenobacteraceae</taxon>
        <taxon>Pontibacter</taxon>
    </lineage>
</organism>
<evidence type="ECO:0000256" key="1">
    <source>
        <dbReference type="SAM" id="Phobius"/>
    </source>
</evidence>
<name>A0ABS6X763_9BACT</name>
<evidence type="ECO:0000313" key="3">
    <source>
        <dbReference type="Proteomes" id="UP000774935"/>
    </source>
</evidence>
<keyword evidence="1" id="KW-1133">Transmembrane helix</keyword>
<dbReference type="EMBL" id="JAHWXQ010000001">
    <property type="protein sequence ID" value="MBW3363474.1"/>
    <property type="molecule type" value="Genomic_DNA"/>
</dbReference>
<keyword evidence="1" id="KW-0472">Membrane</keyword>
<reference evidence="2 3" key="1">
    <citation type="submission" date="2021-07" db="EMBL/GenBank/DDBJ databases">
        <authorList>
            <person name="Kim M.K."/>
        </authorList>
    </citation>
    <scope>NUCLEOTIDE SEQUENCE [LARGE SCALE GENOMIC DNA]</scope>
    <source>
        <strain evidence="2 3">HLY7-15</strain>
    </source>
</reference>
<gene>
    <name evidence="2" type="ORF">KYK27_00335</name>
</gene>
<comment type="caution">
    <text evidence="2">The sequence shown here is derived from an EMBL/GenBank/DDBJ whole genome shotgun (WGS) entry which is preliminary data.</text>
</comment>
<keyword evidence="3" id="KW-1185">Reference proteome</keyword>